<dbReference type="Pfam" id="PF13443">
    <property type="entry name" value="HTH_26"/>
    <property type="match status" value="1"/>
</dbReference>
<comment type="caution">
    <text evidence="3">The sequence shown here is derived from an EMBL/GenBank/DDBJ whole genome shotgun (WGS) entry which is preliminary data.</text>
</comment>
<proteinExistence type="predicted"/>
<organism evidence="3 4">
    <name type="scientific">Subtercola boreus</name>
    <dbReference type="NCBI Taxonomy" id="120213"/>
    <lineage>
        <taxon>Bacteria</taxon>
        <taxon>Bacillati</taxon>
        <taxon>Actinomycetota</taxon>
        <taxon>Actinomycetes</taxon>
        <taxon>Micrococcales</taxon>
        <taxon>Microbacteriaceae</taxon>
        <taxon>Subtercola</taxon>
    </lineage>
</organism>
<feature type="region of interest" description="Disordered" evidence="1">
    <location>
        <begin position="82"/>
        <end position="101"/>
    </location>
</feature>
<dbReference type="Proteomes" id="UP000257080">
    <property type="component" value="Unassembled WGS sequence"/>
</dbReference>
<protein>
    <recommendedName>
        <fullName evidence="2">HTH cro/C1-type domain-containing protein</fullName>
    </recommendedName>
</protein>
<sequence>MTGPYTVTWNLRQLMATRNHFKTTDLVPLLAERGVALSREQVFRLVTQTPIRLNLDVLGALCEIFTCTPNDLIHIDRTASANQETVNDSGPSQPIGNLRPVTAIIRRPSQ</sequence>
<accession>A0A3E0W8G7</accession>
<dbReference type="EMBL" id="NBXE01000047">
    <property type="protein sequence ID" value="RFA24483.1"/>
    <property type="molecule type" value="Genomic_DNA"/>
</dbReference>
<name>A0A3E0W8G7_9MICO</name>
<feature type="compositionally biased region" description="Polar residues" evidence="1">
    <location>
        <begin position="82"/>
        <end position="95"/>
    </location>
</feature>
<evidence type="ECO:0000259" key="2">
    <source>
        <dbReference type="Pfam" id="PF13443"/>
    </source>
</evidence>
<dbReference type="InterPro" id="IPR001387">
    <property type="entry name" value="Cro/C1-type_HTH"/>
</dbReference>
<evidence type="ECO:0000256" key="1">
    <source>
        <dbReference type="SAM" id="MobiDB-lite"/>
    </source>
</evidence>
<dbReference type="RefSeq" id="WP_116420130.1">
    <property type="nucleotide sequence ID" value="NZ_NBXC01000038.1"/>
</dbReference>
<evidence type="ECO:0000313" key="3">
    <source>
        <dbReference type="EMBL" id="RFA24483.1"/>
    </source>
</evidence>
<dbReference type="AlphaFoldDB" id="A0A3E0W8G7"/>
<feature type="domain" description="HTH cro/C1-type" evidence="2">
    <location>
        <begin position="10"/>
        <end position="74"/>
    </location>
</feature>
<reference evidence="3 4" key="1">
    <citation type="submission" date="2017-04" db="EMBL/GenBank/DDBJ databases">
        <title>Comparative genome analysis of Subtercola boreus.</title>
        <authorList>
            <person name="Cho Y.-J."/>
            <person name="Cho A."/>
            <person name="Kim O.-S."/>
            <person name="Lee J.-I."/>
        </authorList>
    </citation>
    <scope>NUCLEOTIDE SEQUENCE [LARGE SCALE GENOMIC DNA]</scope>
    <source>
        <strain evidence="3 4">P28004</strain>
    </source>
</reference>
<dbReference type="OrthoDB" id="3626437at2"/>
<evidence type="ECO:0000313" key="4">
    <source>
        <dbReference type="Proteomes" id="UP000257080"/>
    </source>
</evidence>
<gene>
    <name evidence="3" type="ORF">B7R25_16735</name>
</gene>